<dbReference type="KEGG" id="bgh:BDBG_08348"/>
<protein>
    <submittedName>
        <fullName evidence="2">Uncharacterized protein</fullName>
    </submittedName>
</protein>
<accession>A0A179V101</accession>
<dbReference type="Proteomes" id="UP000002038">
    <property type="component" value="Unassembled WGS sequence"/>
</dbReference>
<feature type="region of interest" description="Disordered" evidence="1">
    <location>
        <begin position="126"/>
        <end position="154"/>
    </location>
</feature>
<organism evidence="2 3">
    <name type="scientific">Blastomyces gilchristii (strain SLH14081)</name>
    <name type="common">Blastomyces dermatitidis</name>
    <dbReference type="NCBI Taxonomy" id="559298"/>
    <lineage>
        <taxon>Eukaryota</taxon>
        <taxon>Fungi</taxon>
        <taxon>Dikarya</taxon>
        <taxon>Ascomycota</taxon>
        <taxon>Pezizomycotina</taxon>
        <taxon>Eurotiomycetes</taxon>
        <taxon>Eurotiomycetidae</taxon>
        <taxon>Onygenales</taxon>
        <taxon>Ajellomycetaceae</taxon>
        <taxon>Blastomyces</taxon>
    </lineage>
</organism>
<evidence type="ECO:0000313" key="3">
    <source>
        <dbReference type="Proteomes" id="UP000002038"/>
    </source>
</evidence>
<keyword evidence="3" id="KW-1185">Reference proteome</keyword>
<feature type="compositionally biased region" description="Polar residues" evidence="1">
    <location>
        <begin position="1"/>
        <end position="13"/>
    </location>
</feature>
<reference evidence="3" key="1">
    <citation type="journal article" date="2015" name="PLoS Genet.">
        <title>The dynamic genome and transcriptome of the human fungal pathogen Blastomyces and close relative Emmonsia.</title>
        <authorList>
            <person name="Munoz J.F."/>
            <person name="Gauthier G.M."/>
            <person name="Desjardins C.A."/>
            <person name="Gallo J.E."/>
            <person name="Holder J."/>
            <person name="Sullivan T.D."/>
            <person name="Marty A.J."/>
            <person name="Carmen J.C."/>
            <person name="Chen Z."/>
            <person name="Ding L."/>
            <person name="Gujja S."/>
            <person name="Magrini V."/>
            <person name="Misas E."/>
            <person name="Mitreva M."/>
            <person name="Priest M."/>
            <person name="Saif S."/>
            <person name="Whiston E.A."/>
            <person name="Young S."/>
            <person name="Zeng Q."/>
            <person name="Goldman W.E."/>
            <person name="Mardis E.R."/>
            <person name="Taylor J.W."/>
            <person name="McEwen J.G."/>
            <person name="Clay O.K."/>
            <person name="Klein B.S."/>
            <person name="Cuomo C.A."/>
        </authorList>
    </citation>
    <scope>NUCLEOTIDE SEQUENCE [LARGE SCALE GENOMIC DNA]</scope>
    <source>
        <strain evidence="3">SLH14081</strain>
    </source>
</reference>
<evidence type="ECO:0000256" key="1">
    <source>
        <dbReference type="SAM" id="MobiDB-lite"/>
    </source>
</evidence>
<dbReference type="GeneID" id="8501797"/>
<dbReference type="EMBL" id="GG657470">
    <property type="protein sequence ID" value="OAT13077.1"/>
    <property type="molecule type" value="Genomic_DNA"/>
</dbReference>
<gene>
    <name evidence="2" type="ORF">BDBG_08348</name>
</gene>
<dbReference type="RefSeq" id="XP_002621317.1">
    <property type="nucleotide sequence ID" value="XM_002621271.2"/>
</dbReference>
<proteinExistence type="predicted"/>
<feature type="region of interest" description="Disordered" evidence="1">
    <location>
        <begin position="179"/>
        <end position="198"/>
    </location>
</feature>
<sequence length="198" mass="21763">MVRNSPSAGNNDASDNHHDLIPGPHDKYTANNKAPLANDTRSPPPQIDPTALKAEDISNSTVSASTQASSASEPVLHLRGGGAIASVIVPDPYPDDDQRPSRVLWYVSTGTGRRPTFGEIRRARTMQRSNSDGRSSYGGHVPESENMPQYAPPKERGRGFCKTIGYILTCGRCFQRRRQEPEWEPPDELVPAFYPPRP</sequence>
<feature type="compositionally biased region" description="Low complexity" evidence="1">
    <location>
        <begin position="58"/>
        <end position="72"/>
    </location>
</feature>
<dbReference type="VEuPathDB" id="FungiDB:BDBG_08348"/>
<feature type="compositionally biased region" description="Basic and acidic residues" evidence="1">
    <location>
        <begin position="14"/>
        <end position="28"/>
    </location>
</feature>
<dbReference type="OrthoDB" id="4188607at2759"/>
<name>A0A179V101_BLAGS</name>
<feature type="region of interest" description="Disordered" evidence="1">
    <location>
        <begin position="1"/>
        <end position="74"/>
    </location>
</feature>
<evidence type="ECO:0000313" key="2">
    <source>
        <dbReference type="EMBL" id="OAT13077.1"/>
    </source>
</evidence>
<dbReference type="AlphaFoldDB" id="A0A179V101"/>